<dbReference type="EMBL" id="JAKEKT020000053">
    <property type="protein sequence ID" value="KAL1640222.1"/>
    <property type="molecule type" value="Genomic_DNA"/>
</dbReference>
<evidence type="ECO:0000313" key="2">
    <source>
        <dbReference type="EMBL" id="KAL1640222.1"/>
    </source>
</evidence>
<accession>A0ABR3TLI2</accession>
<evidence type="ECO:0000313" key="3">
    <source>
        <dbReference type="Proteomes" id="UP001521184"/>
    </source>
</evidence>
<proteinExistence type="predicted"/>
<keyword evidence="3" id="KW-1185">Reference proteome</keyword>
<evidence type="ECO:0000256" key="1">
    <source>
        <dbReference type="SAM" id="MobiDB-lite"/>
    </source>
</evidence>
<sequence length="112" mass="12987">MPIITIQEIKVISTMMASPEGLYWRKSTSVGTFSVLKQTTTRGSVESQTQEVAYKQRKHQHLQQHSQYESTTKLRNQNVVSPEHPAKENSEAYYEHVDAQQYLFDPEEVQNM</sequence>
<gene>
    <name evidence="2" type="ORF">SLS58_007173</name>
</gene>
<organism evidence="2 3">
    <name type="scientific">Diplodia intermedia</name>
    <dbReference type="NCBI Taxonomy" id="856260"/>
    <lineage>
        <taxon>Eukaryota</taxon>
        <taxon>Fungi</taxon>
        <taxon>Dikarya</taxon>
        <taxon>Ascomycota</taxon>
        <taxon>Pezizomycotina</taxon>
        <taxon>Dothideomycetes</taxon>
        <taxon>Dothideomycetes incertae sedis</taxon>
        <taxon>Botryosphaeriales</taxon>
        <taxon>Botryosphaeriaceae</taxon>
        <taxon>Diplodia</taxon>
    </lineage>
</organism>
<protein>
    <submittedName>
        <fullName evidence="2">Uncharacterized protein</fullName>
    </submittedName>
</protein>
<feature type="compositionally biased region" description="Polar residues" evidence="1">
    <location>
        <begin position="63"/>
        <end position="80"/>
    </location>
</feature>
<dbReference type="Proteomes" id="UP001521184">
    <property type="component" value="Unassembled WGS sequence"/>
</dbReference>
<reference evidence="2 3" key="1">
    <citation type="journal article" date="2023" name="Plant Dis.">
        <title>First Report of Diplodia intermedia Causing Canker and Dieback Diseases on Apple Trees in Canada.</title>
        <authorList>
            <person name="Ellouze W."/>
            <person name="Ilyukhin E."/>
            <person name="Sulman M."/>
            <person name="Ali S."/>
        </authorList>
    </citation>
    <scope>NUCLEOTIDE SEQUENCE [LARGE SCALE GENOMIC DNA]</scope>
    <source>
        <strain evidence="2 3">M45-28</strain>
    </source>
</reference>
<comment type="caution">
    <text evidence="2">The sequence shown here is derived from an EMBL/GenBank/DDBJ whole genome shotgun (WGS) entry which is preliminary data.</text>
</comment>
<name>A0ABR3TLI2_9PEZI</name>
<feature type="region of interest" description="Disordered" evidence="1">
    <location>
        <begin position="58"/>
        <end position="90"/>
    </location>
</feature>